<proteinExistence type="inferred from homology"/>
<comment type="cofactor">
    <cofactor evidence="7">
        <name>Zn(2+)</name>
        <dbReference type="ChEBI" id="CHEBI:29105"/>
    </cofactor>
</comment>
<gene>
    <name evidence="10" type="ORF">chiPu_0006748</name>
</gene>
<comment type="caution">
    <text evidence="10">The sequence shown here is derived from an EMBL/GenBank/DDBJ whole genome shotgun (WGS) entry which is preliminary data.</text>
</comment>
<dbReference type="SUPFAM" id="SSF51069">
    <property type="entry name" value="Carbonic anhydrase"/>
    <property type="match status" value="1"/>
</dbReference>
<reference evidence="10 11" key="1">
    <citation type="journal article" date="2018" name="Nat. Ecol. Evol.">
        <title>Shark genomes provide insights into elasmobranch evolution and the origin of vertebrates.</title>
        <authorList>
            <person name="Hara Y"/>
            <person name="Yamaguchi K"/>
            <person name="Onimaru K"/>
            <person name="Kadota M"/>
            <person name="Koyanagi M"/>
            <person name="Keeley SD"/>
            <person name="Tatsumi K"/>
            <person name="Tanaka K"/>
            <person name="Motone F"/>
            <person name="Kageyama Y"/>
            <person name="Nozu R"/>
            <person name="Adachi N"/>
            <person name="Nishimura O"/>
            <person name="Nakagawa R"/>
            <person name="Tanegashima C"/>
            <person name="Kiyatake I"/>
            <person name="Matsumoto R"/>
            <person name="Murakumo K"/>
            <person name="Nishida K"/>
            <person name="Terakita A"/>
            <person name="Kuratani S"/>
            <person name="Sato K"/>
            <person name="Hyodo S Kuraku.S."/>
        </authorList>
    </citation>
    <scope>NUCLEOTIDE SEQUENCE [LARGE SCALE GENOMIC DNA]</scope>
</reference>
<name>A0A401SD38_CHIPU</name>
<accession>A0A401SD38</accession>
<evidence type="ECO:0000313" key="11">
    <source>
        <dbReference type="Proteomes" id="UP000287033"/>
    </source>
</evidence>
<feature type="signal peptide" evidence="7">
    <location>
        <begin position="1"/>
        <end position="18"/>
    </location>
</feature>
<evidence type="ECO:0000256" key="8">
    <source>
        <dbReference type="SAM" id="Phobius"/>
    </source>
</evidence>
<dbReference type="PROSITE" id="PS00162">
    <property type="entry name" value="ALPHA_CA_1"/>
    <property type="match status" value="1"/>
</dbReference>
<evidence type="ECO:0000256" key="6">
    <source>
        <dbReference type="ARBA" id="ARBA00023239"/>
    </source>
</evidence>
<evidence type="ECO:0000256" key="1">
    <source>
        <dbReference type="ARBA" id="ARBA00010718"/>
    </source>
</evidence>
<keyword evidence="8" id="KW-1133">Transmembrane helix</keyword>
<organism evidence="10 11">
    <name type="scientific">Chiloscyllium punctatum</name>
    <name type="common">Brownbanded bambooshark</name>
    <name type="synonym">Hemiscyllium punctatum</name>
    <dbReference type="NCBI Taxonomy" id="137246"/>
    <lineage>
        <taxon>Eukaryota</taxon>
        <taxon>Metazoa</taxon>
        <taxon>Chordata</taxon>
        <taxon>Craniata</taxon>
        <taxon>Vertebrata</taxon>
        <taxon>Chondrichthyes</taxon>
        <taxon>Elasmobranchii</taxon>
        <taxon>Galeomorphii</taxon>
        <taxon>Galeoidea</taxon>
        <taxon>Orectolobiformes</taxon>
        <taxon>Hemiscylliidae</taxon>
        <taxon>Chiloscyllium</taxon>
    </lineage>
</organism>
<evidence type="ECO:0000256" key="4">
    <source>
        <dbReference type="ARBA" id="ARBA00022833"/>
    </source>
</evidence>
<dbReference type="STRING" id="137246.A0A401SD38"/>
<keyword evidence="5" id="KW-0325">Glycoprotein</keyword>
<dbReference type="PROSITE" id="PS51144">
    <property type="entry name" value="ALPHA_CA_2"/>
    <property type="match status" value="1"/>
</dbReference>
<keyword evidence="6 7" id="KW-0456">Lyase</keyword>
<feature type="domain" description="Alpha-carbonic anhydrase" evidence="9">
    <location>
        <begin position="36"/>
        <end position="284"/>
    </location>
</feature>
<keyword evidence="8" id="KW-0812">Transmembrane</keyword>
<keyword evidence="7" id="KW-0732">Signal</keyword>
<sequence>MRRLLFLILTQLLATGTCDISPGPEQEGKHEGKTLAHWNYEDQDWVKGYPYCNGDAQSPININTRKTIVNKELPSITLEGYNLKETEQLDLSNNGHTVQLSLPDSMSISGGFTQKYLASQLHFHWGSENIPGSEHTVDGTQYAAEMHIVHFAAKYESLVNASQKADGLAVLAVFLQVGTQHNKNYDHIFDKLQDIAEGATIKIPGFDINTLLPSQLHHFFRYTGSLTTPPCFQTVTWTVFNEVVLISQVQLDKLKTSLKANHHTLDSNFRQVQPLNRRSVFASFSSLTSSRSIVPNVGFTDSDGNDNSANGNHFTLGDTLAVIFGTLFGCTALAFAVYVLKQKKQRSNTERGQKVIYKPAATMEA</sequence>
<dbReference type="FunFam" id="3.10.200.10:FF:000003">
    <property type="entry name" value="Carbonic anhydrase 12"/>
    <property type="match status" value="1"/>
</dbReference>
<dbReference type="Proteomes" id="UP000287033">
    <property type="component" value="Unassembled WGS sequence"/>
</dbReference>
<dbReference type="PANTHER" id="PTHR18952">
    <property type="entry name" value="CARBONIC ANHYDRASE"/>
    <property type="match status" value="1"/>
</dbReference>
<keyword evidence="11" id="KW-1185">Reference proteome</keyword>
<dbReference type="OMA" id="YTTPGCQ"/>
<dbReference type="GO" id="GO:0005886">
    <property type="term" value="C:plasma membrane"/>
    <property type="evidence" value="ECO:0007669"/>
    <property type="project" value="TreeGrafter"/>
</dbReference>
<dbReference type="InterPro" id="IPR023561">
    <property type="entry name" value="Carbonic_anhydrase_a-class"/>
</dbReference>
<comment type="function">
    <text evidence="7">Reversible hydration of carbon dioxide.</text>
</comment>
<evidence type="ECO:0000256" key="3">
    <source>
        <dbReference type="ARBA" id="ARBA00022723"/>
    </source>
</evidence>
<feature type="transmembrane region" description="Helical" evidence="8">
    <location>
        <begin position="320"/>
        <end position="340"/>
    </location>
</feature>
<dbReference type="InterPro" id="IPR018338">
    <property type="entry name" value="Carbonic_anhydrase_a-class_CS"/>
</dbReference>
<evidence type="ECO:0000259" key="9">
    <source>
        <dbReference type="PROSITE" id="PS51144"/>
    </source>
</evidence>
<evidence type="ECO:0000313" key="10">
    <source>
        <dbReference type="EMBL" id="GCC28319.1"/>
    </source>
</evidence>
<dbReference type="EC" id="4.2.1.1" evidence="2 7"/>
<dbReference type="Gene3D" id="3.10.200.10">
    <property type="entry name" value="Alpha carbonic anhydrase"/>
    <property type="match status" value="1"/>
</dbReference>
<keyword evidence="8" id="KW-0472">Membrane</keyword>
<evidence type="ECO:0000256" key="2">
    <source>
        <dbReference type="ARBA" id="ARBA00012925"/>
    </source>
</evidence>
<dbReference type="Pfam" id="PF00194">
    <property type="entry name" value="Carb_anhydrase"/>
    <property type="match status" value="1"/>
</dbReference>
<protein>
    <recommendedName>
        <fullName evidence="2 7">Carbonic anhydrase</fullName>
        <ecNumber evidence="2 7">4.2.1.1</ecNumber>
    </recommendedName>
</protein>
<comment type="catalytic activity">
    <reaction evidence="7">
        <text>hydrogencarbonate + H(+) = CO2 + H2O</text>
        <dbReference type="Rhea" id="RHEA:10748"/>
        <dbReference type="ChEBI" id="CHEBI:15377"/>
        <dbReference type="ChEBI" id="CHEBI:15378"/>
        <dbReference type="ChEBI" id="CHEBI:16526"/>
        <dbReference type="ChEBI" id="CHEBI:17544"/>
        <dbReference type="EC" id="4.2.1.1"/>
    </reaction>
</comment>
<dbReference type="PANTHER" id="PTHR18952:SF278">
    <property type="entry name" value="CARBONIC ANHYDRASE"/>
    <property type="match status" value="1"/>
</dbReference>
<dbReference type="OrthoDB" id="429145at2759"/>
<evidence type="ECO:0000256" key="7">
    <source>
        <dbReference type="RuleBase" id="RU367011"/>
    </source>
</evidence>
<dbReference type="InterPro" id="IPR001148">
    <property type="entry name" value="CA_dom"/>
</dbReference>
<dbReference type="EMBL" id="BEZZ01000199">
    <property type="protein sequence ID" value="GCC28319.1"/>
    <property type="molecule type" value="Genomic_DNA"/>
</dbReference>
<dbReference type="GO" id="GO:0004089">
    <property type="term" value="F:carbonate dehydratase activity"/>
    <property type="evidence" value="ECO:0007669"/>
    <property type="project" value="UniProtKB-UniRule"/>
</dbReference>
<keyword evidence="3 7" id="KW-0479">Metal-binding</keyword>
<evidence type="ECO:0000256" key="5">
    <source>
        <dbReference type="ARBA" id="ARBA00023180"/>
    </source>
</evidence>
<dbReference type="SMART" id="SM01057">
    <property type="entry name" value="Carb_anhydrase"/>
    <property type="match status" value="1"/>
</dbReference>
<comment type="similarity">
    <text evidence="1 7">Belongs to the alpha-carbonic anhydrase family.</text>
</comment>
<dbReference type="GO" id="GO:0008270">
    <property type="term" value="F:zinc ion binding"/>
    <property type="evidence" value="ECO:0007669"/>
    <property type="project" value="UniProtKB-UniRule"/>
</dbReference>
<dbReference type="AlphaFoldDB" id="A0A401SD38"/>
<feature type="chain" id="PRO_5025080461" description="Carbonic anhydrase" evidence="7">
    <location>
        <begin position="19"/>
        <end position="365"/>
    </location>
</feature>
<keyword evidence="4 7" id="KW-0862">Zinc</keyword>
<dbReference type="InterPro" id="IPR036398">
    <property type="entry name" value="CA_dom_sf"/>
</dbReference>